<evidence type="ECO:0000256" key="1">
    <source>
        <dbReference type="SAM" id="SignalP"/>
    </source>
</evidence>
<gene>
    <name evidence="2" type="ORF">QR680_014652</name>
</gene>
<keyword evidence="1" id="KW-0732">Signal</keyword>
<comment type="caution">
    <text evidence="2">The sequence shown here is derived from an EMBL/GenBank/DDBJ whole genome shotgun (WGS) entry which is preliminary data.</text>
</comment>
<dbReference type="EMBL" id="JAUCMV010000002">
    <property type="protein sequence ID" value="KAK0420387.1"/>
    <property type="molecule type" value="Genomic_DNA"/>
</dbReference>
<name>A0AA39IC94_9BILA</name>
<dbReference type="Proteomes" id="UP001175271">
    <property type="component" value="Unassembled WGS sequence"/>
</dbReference>
<sequence>MNLFPVILAACFPLFCAPYRREIWDVDSRRSPVMSLEDLNVLKRELYSTIGNLTELSTFPVNYNWTSFHHIAVPMKYLAKAKPPTDDSLLATARKDFSLYFDNFKKDMALSKALADLLWHEVNADSEVRHVGALFASGCLRDCAMESNFTYRIFKTLHNAALGTVVLNGLARKSIEIVYQSEAEDYESVDMVYLKRAIEQLQNLTEYTRFYREYEENLLDSIAHQVKLLFDMKGNDSFVSLETEIESMLRREFNDPRERYGVFMWPRYGCPLISYHIVFADDSSKTKLFSYKDFNFLIHRSKADSEDRELFLGKEALFKEKLDLRITGTVFVDVDPESAKRTVDHLRTMHQFNFVAVLVFQEEWQCDGVVNSGLESVSVVKTARTGFILTKDENKFKIVALFGM</sequence>
<evidence type="ECO:0000313" key="3">
    <source>
        <dbReference type="Proteomes" id="UP001175271"/>
    </source>
</evidence>
<evidence type="ECO:0000313" key="2">
    <source>
        <dbReference type="EMBL" id="KAK0420387.1"/>
    </source>
</evidence>
<keyword evidence="3" id="KW-1185">Reference proteome</keyword>
<accession>A0AA39IC94</accession>
<organism evidence="2 3">
    <name type="scientific">Steinernema hermaphroditum</name>
    <dbReference type="NCBI Taxonomy" id="289476"/>
    <lineage>
        <taxon>Eukaryota</taxon>
        <taxon>Metazoa</taxon>
        <taxon>Ecdysozoa</taxon>
        <taxon>Nematoda</taxon>
        <taxon>Chromadorea</taxon>
        <taxon>Rhabditida</taxon>
        <taxon>Tylenchina</taxon>
        <taxon>Panagrolaimomorpha</taxon>
        <taxon>Strongyloidoidea</taxon>
        <taxon>Steinernematidae</taxon>
        <taxon>Steinernema</taxon>
    </lineage>
</organism>
<dbReference type="AlphaFoldDB" id="A0AA39IC94"/>
<reference evidence="2" key="1">
    <citation type="submission" date="2023-06" db="EMBL/GenBank/DDBJ databases">
        <title>Genomic analysis of the entomopathogenic nematode Steinernema hermaphroditum.</title>
        <authorList>
            <person name="Schwarz E.M."/>
            <person name="Heppert J.K."/>
            <person name="Baniya A."/>
            <person name="Schwartz H.T."/>
            <person name="Tan C.-H."/>
            <person name="Antoshechkin I."/>
            <person name="Sternberg P.W."/>
            <person name="Goodrich-Blair H."/>
            <person name="Dillman A.R."/>
        </authorList>
    </citation>
    <scope>NUCLEOTIDE SEQUENCE</scope>
    <source>
        <strain evidence="2">PS9179</strain>
        <tissue evidence="2">Whole animal</tissue>
    </source>
</reference>
<feature type="chain" id="PRO_5041366652" evidence="1">
    <location>
        <begin position="19"/>
        <end position="404"/>
    </location>
</feature>
<proteinExistence type="predicted"/>
<protein>
    <submittedName>
        <fullName evidence="2">Uncharacterized protein</fullName>
    </submittedName>
</protein>
<feature type="signal peptide" evidence="1">
    <location>
        <begin position="1"/>
        <end position="18"/>
    </location>
</feature>